<proteinExistence type="inferred from homology"/>
<evidence type="ECO:0000313" key="3">
    <source>
        <dbReference type="Proteomes" id="UP001642483"/>
    </source>
</evidence>
<keyword evidence="3" id="KW-1185">Reference proteome</keyword>
<dbReference type="SUPFAM" id="SSF50814">
    <property type="entry name" value="Lipocalins"/>
    <property type="match status" value="1"/>
</dbReference>
<dbReference type="PRINTS" id="PR00178">
    <property type="entry name" value="FATTYACIDBP"/>
</dbReference>
<dbReference type="InterPro" id="IPR031259">
    <property type="entry name" value="ILBP"/>
</dbReference>
<evidence type="ECO:0000313" key="2">
    <source>
        <dbReference type="EMBL" id="CAK8678809.1"/>
    </source>
</evidence>
<evidence type="ECO:0000256" key="1">
    <source>
        <dbReference type="ARBA" id="ARBA00008390"/>
    </source>
</evidence>
<dbReference type="PANTHER" id="PTHR11955">
    <property type="entry name" value="FATTY ACID BINDING PROTEIN"/>
    <property type="match status" value="1"/>
</dbReference>
<gene>
    <name evidence="2" type="ORF">CVLEPA_LOCUS9089</name>
</gene>
<dbReference type="Gene3D" id="2.40.128.20">
    <property type="match status" value="1"/>
</dbReference>
<comment type="caution">
    <text evidence="2">The sequence shown here is derived from an EMBL/GenBank/DDBJ whole genome shotgun (WGS) entry which is preliminary data.</text>
</comment>
<dbReference type="Proteomes" id="UP001642483">
    <property type="component" value="Unassembled WGS sequence"/>
</dbReference>
<comment type="similarity">
    <text evidence="1">Belongs to the calycin superfamily. Fatty-acid binding protein (FABP) family.</text>
</comment>
<dbReference type="InterPro" id="IPR000463">
    <property type="entry name" value="Fatty_acid-bd"/>
</dbReference>
<accession>A0ABP0FGJ3</accession>
<reference evidence="2 3" key="1">
    <citation type="submission" date="2024-02" db="EMBL/GenBank/DDBJ databases">
        <authorList>
            <person name="Daric V."/>
            <person name="Darras S."/>
        </authorList>
    </citation>
    <scope>NUCLEOTIDE SEQUENCE [LARGE SCALE GENOMIC DNA]</scope>
</reference>
<name>A0ABP0FGJ3_CLALP</name>
<protein>
    <submittedName>
        <fullName evidence="2">Uncharacterized protein</fullName>
    </submittedName>
</protein>
<dbReference type="InterPro" id="IPR012674">
    <property type="entry name" value="Calycin"/>
</dbReference>
<dbReference type="EMBL" id="CAWYQH010000057">
    <property type="protein sequence ID" value="CAK8678809.1"/>
    <property type="molecule type" value="Genomic_DNA"/>
</dbReference>
<sequence length="156" mass="17681">MQDYLDLKSFKKQVTIKITMGIDKLKGEWVLDHSENFDNFLKATGMGFAKRILAKRLGGSLTIIPIENGNVRVIAVNGPVTRDNEIVLGKEFEGEGADGTKAKGKITEEGDKMIGRFRTEAGKDYEIVREIEDKFLVQKMTFDGTECKRFYKIRLK</sequence>
<organism evidence="2 3">
    <name type="scientific">Clavelina lepadiformis</name>
    <name type="common">Light-bulb sea squirt</name>
    <name type="synonym">Ascidia lepadiformis</name>
    <dbReference type="NCBI Taxonomy" id="159417"/>
    <lineage>
        <taxon>Eukaryota</taxon>
        <taxon>Metazoa</taxon>
        <taxon>Chordata</taxon>
        <taxon>Tunicata</taxon>
        <taxon>Ascidiacea</taxon>
        <taxon>Aplousobranchia</taxon>
        <taxon>Clavelinidae</taxon>
        <taxon>Clavelina</taxon>
    </lineage>
</organism>
<dbReference type="CDD" id="cd00742">
    <property type="entry name" value="FABP"/>
    <property type="match status" value="1"/>
</dbReference>